<evidence type="ECO:0000256" key="3">
    <source>
        <dbReference type="ARBA" id="ARBA00022759"/>
    </source>
</evidence>
<sequence>MIKSMTGYGRKTIAGEQLKVTVEIKSVNHRFLDFSPKVPRSFLYMEDIMKKKVAEYIHRGHIDLFINLEGNNALNKKLRVEDDLLGQYIDALHSLKTKHELTGDISIDMVTKLEDIFSVVESDDPSPEIESAVLTALEEALETLVCMRSAEGEKLDSDLRKRLESLSVLIDEAESRRIQVIDEHKEKIISRIQETMKDQFEYDDQRLLQEVALLAEKGDITEEIVRFRSHLKQFQSTIESHGAVGRTLDFIVQEFHREINTIGSKSNDPFLSNNVVKLKSEIEKMKEQIQNIE</sequence>
<reference evidence="9" key="1">
    <citation type="journal article" date="2019" name="Int. J. Syst. Evol. Microbiol.">
        <title>The Global Catalogue of Microorganisms (GCM) 10K type strain sequencing project: providing services to taxonomists for standard genome sequencing and annotation.</title>
        <authorList>
            <consortium name="The Broad Institute Genomics Platform"/>
            <consortium name="The Broad Institute Genome Sequencing Center for Infectious Disease"/>
            <person name="Wu L."/>
            <person name="Ma J."/>
        </authorList>
    </citation>
    <scope>NUCLEOTIDE SEQUENCE [LARGE SCALE GENOMIC DNA]</scope>
    <source>
        <strain evidence="9">CCUG 73951</strain>
    </source>
</reference>
<dbReference type="EC" id="3.1.-.-" evidence="8"/>
<evidence type="ECO:0000259" key="6">
    <source>
        <dbReference type="Pfam" id="PF03755"/>
    </source>
</evidence>
<dbReference type="Proteomes" id="UP001596494">
    <property type="component" value="Unassembled WGS sequence"/>
</dbReference>
<feature type="domain" description="Endoribonuclease YicC-like N-terminal" evidence="6">
    <location>
        <begin position="2"/>
        <end position="156"/>
    </location>
</feature>
<evidence type="ECO:0000313" key="9">
    <source>
        <dbReference type="Proteomes" id="UP001596494"/>
    </source>
</evidence>
<dbReference type="Pfam" id="PF03755">
    <property type="entry name" value="YicC-like_N"/>
    <property type="match status" value="1"/>
</dbReference>
<evidence type="ECO:0000256" key="5">
    <source>
        <dbReference type="ARBA" id="ARBA00035648"/>
    </source>
</evidence>
<keyword evidence="4 8" id="KW-0378">Hydrolase</keyword>
<keyword evidence="2" id="KW-0540">Nuclease</keyword>
<gene>
    <name evidence="8" type="ORF">ACFQMN_05810</name>
</gene>
<comment type="similarity">
    <text evidence="5">Belongs to the YicC/YloC family.</text>
</comment>
<dbReference type="InterPro" id="IPR013527">
    <property type="entry name" value="YicC-like_N"/>
</dbReference>
<evidence type="ECO:0000256" key="2">
    <source>
        <dbReference type="ARBA" id="ARBA00022722"/>
    </source>
</evidence>
<name>A0ABW2K2P1_9BACI</name>
<proteinExistence type="inferred from homology"/>
<organism evidence="8 9">
    <name type="scientific">Halobacillus campisalis</name>
    <dbReference type="NCBI Taxonomy" id="435909"/>
    <lineage>
        <taxon>Bacteria</taxon>
        <taxon>Bacillati</taxon>
        <taxon>Bacillota</taxon>
        <taxon>Bacilli</taxon>
        <taxon>Bacillales</taxon>
        <taxon>Bacillaceae</taxon>
        <taxon>Halobacillus</taxon>
    </lineage>
</organism>
<dbReference type="RefSeq" id="WP_289214064.1">
    <property type="nucleotide sequence ID" value="NZ_JAPVRC010000001.1"/>
</dbReference>
<evidence type="ECO:0000259" key="7">
    <source>
        <dbReference type="Pfam" id="PF08340"/>
    </source>
</evidence>
<dbReference type="EMBL" id="JBHTBY010000006">
    <property type="protein sequence ID" value="MFC7320388.1"/>
    <property type="molecule type" value="Genomic_DNA"/>
</dbReference>
<dbReference type="PANTHER" id="PTHR30636">
    <property type="entry name" value="UPF0701 PROTEIN YICC"/>
    <property type="match status" value="1"/>
</dbReference>
<dbReference type="NCBIfam" id="TIGR00255">
    <property type="entry name" value="YicC/YloC family endoribonuclease"/>
    <property type="match status" value="1"/>
</dbReference>
<keyword evidence="9" id="KW-1185">Reference proteome</keyword>
<dbReference type="InterPro" id="IPR005229">
    <property type="entry name" value="YicC/YloC-like"/>
</dbReference>
<evidence type="ECO:0000256" key="1">
    <source>
        <dbReference type="ARBA" id="ARBA00001968"/>
    </source>
</evidence>
<feature type="domain" description="Endoribonuclease YicC-like C-terminal" evidence="7">
    <location>
        <begin position="175"/>
        <end position="293"/>
    </location>
</feature>
<comment type="caution">
    <text evidence="8">The sequence shown here is derived from an EMBL/GenBank/DDBJ whole genome shotgun (WGS) entry which is preliminary data.</text>
</comment>
<dbReference type="InterPro" id="IPR013551">
    <property type="entry name" value="YicC-like_C"/>
</dbReference>
<dbReference type="GO" id="GO:0016787">
    <property type="term" value="F:hydrolase activity"/>
    <property type="evidence" value="ECO:0007669"/>
    <property type="project" value="UniProtKB-KW"/>
</dbReference>
<dbReference type="Pfam" id="PF08340">
    <property type="entry name" value="YicC-like_C"/>
    <property type="match status" value="1"/>
</dbReference>
<evidence type="ECO:0000313" key="8">
    <source>
        <dbReference type="EMBL" id="MFC7320388.1"/>
    </source>
</evidence>
<accession>A0ABW2K2P1</accession>
<protein>
    <submittedName>
        <fullName evidence="8">YicC/YloC family endoribonuclease</fullName>
        <ecNumber evidence="8">3.1.-.-</ecNumber>
    </submittedName>
</protein>
<evidence type="ECO:0000256" key="4">
    <source>
        <dbReference type="ARBA" id="ARBA00022801"/>
    </source>
</evidence>
<keyword evidence="3" id="KW-0255">Endonuclease</keyword>
<comment type="cofactor">
    <cofactor evidence="1">
        <name>a divalent metal cation</name>
        <dbReference type="ChEBI" id="CHEBI:60240"/>
    </cofactor>
</comment>
<dbReference type="PANTHER" id="PTHR30636:SF3">
    <property type="entry name" value="UPF0701 PROTEIN YICC"/>
    <property type="match status" value="1"/>
</dbReference>